<dbReference type="Gene3D" id="3.40.250.10">
    <property type="entry name" value="Rhodanese-like domain"/>
    <property type="match status" value="1"/>
</dbReference>
<dbReference type="STRING" id="1079.BVIR_3255"/>
<dbReference type="InterPro" id="IPR036873">
    <property type="entry name" value="Rhodanese-like_dom_sf"/>
</dbReference>
<dbReference type="EMBL" id="AP014854">
    <property type="protein sequence ID" value="BAR99001.1"/>
    <property type="molecule type" value="Genomic_DNA"/>
</dbReference>
<dbReference type="Pfam" id="PF00581">
    <property type="entry name" value="Rhodanese"/>
    <property type="match status" value="1"/>
</dbReference>
<dbReference type="PROSITE" id="PS50206">
    <property type="entry name" value="RHODANESE_3"/>
    <property type="match status" value="1"/>
</dbReference>
<evidence type="ECO:0000313" key="4">
    <source>
        <dbReference type="Proteomes" id="UP000065734"/>
    </source>
</evidence>
<dbReference type="SUPFAM" id="SSF52821">
    <property type="entry name" value="Rhodanese/Cell cycle control phosphatase"/>
    <property type="match status" value="1"/>
</dbReference>
<name>A0A0H5BF83_BLAVI</name>
<dbReference type="OrthoDB" id="9807812at2"/>
<dbReference type="GO" id="GO:0004792">
    <property type="term" value="F:thiosulfate-cyanide sulfurtransferase activity"/>
    <property type="evidence" value="ECO:0007669"/>
    <property type="project" value="TreeGrafter"/>
</dbReference>
<evidence type="ECO:0000259" key="1">
    <source>
        <dbReference type="PROSITE" id="PS50206"/>
    </source>
</evidence>
<protein>
    <submittedName>
        <fullName evidence="3">Molybdopterin biosynthesis protein MoeB</fullName>
    </submittedName>
</protein>
<dbReference type="KEGG" id="bvr:BVIR_3255"/>
<dbReference type="InterPro" id="IPR001763">
    <property type="entry name" value="Rhodanese-like_dom"/>
</dbReference>
<evidence type="ECO:0000313" key="3">
    <source>
        <dbReference type="EMBL" id="CUU43673.1"/>
    </source>
</evidence>
<dbReference type="RefSeq" id="WP_055038500.1">
    <property type="nucleotide sequence ID" value="NZ_AP014854.2"/>
</dbReference>
<dbReference type="EMBL" id="LN907867">
    <property type="protein sequence ID" value="CUU43673.1"/>
    <property type="molecule type" value="Genomic_DNA"/>
</dbReference>
<reference evidence="4" key="3">
    <citation type="journal article" date="2016" name="Genome Announc.">
        <title>Revised genome sequence of the purple photosynthetic bacterium Blastochloris viridis.</title>
        <authorList>
            <person name="Liu L.N."/>
            <person name="Faulkner M."/>
            <person name="Liu X."/>
            <person name="Huang F."/>
            <person name="Darby A.C."/>
            <person name="Hall N."/>
        </authorList>
    </citation>
    <scope>NUCLEOTIDE SEQUENCE [LARGE SCALE GENOMIC DNA]</scope>
    <source>
        <strain evidence="4">ATCC 19567 / DSM 133 / F</strain>
    </source>
</reference>
<accession>A0A0H5BF83</accession>
<dbReference type="SMART" id="SM00450">
    <property type="entry name" value="RHOD"/>
    <property type="match status" value="1"/>
</dbReference>
<reference evidence="3" key="2">
    <citation type="submission" date="2015-11" db="EMBL/GenBank/DDBJ databases">
        <authorList>
            <person name="Zhang Y."/>
            <person name="Guo Z."/>
        </authorList>
    </citation>
    <scope>NUCLEOTIDE SEQUENCE</scope>
    <source>
        <strain evidence="3">1</strain>
    </source>
</reference>
<proteinExistence type="predicted"/>
<dbReference type="AlphaFoldDB" id="A0A0H5BF83"/>
<feature type="domain" description="Rhodanese" evidence="1">
    <location>
        <begin position="30"/>
        <end position="117"/>
    </location>
</feature>
<dbReference type="Proteomes" id="UP000065734">
    <property type="component" value="Chromosome I"/>
</dbReference>
<gene>
    <name evidence="2" type="ORF">BV133_1408</name>
    <name evidence="3" type="ORF">BVIRIDIS_26990</name>
</gene>
<keyword evidence="4" id="KW-1185">Reference proteome</keyword>
<dbReference type="PANTHER" id="PTHR44086:SF10">
    <property type="entry name" value="THIOSULFATE SULFURTRANSFERASE_RHODANESE-LIKE DOMAIN-CONTAINING PROTEIN 3"/>
    <property type="match status" value="1"/>
</dbReference>
<evidence type="ECO:0000313" key="2">
    <source>
        <dbReference type="EMBL" id="BAR99001.1"/>
    </source>
</evidence>
<dbReference type="CDD" id="cd00158">
    <property type="entry name" value="RHOD"/>
    <property type="match status" value="1"/>
</dbReference>
<dbReference type="PANTHER" id="PTHR44086">
    <property type="entry name" value="THIOSULFATE SULFURTRANSFERASE RDL2, MITOCHONDRIAL-RELATED"/>
    <property type="match status" value="1"/>
</dbReference>
<organism evidence="3 4">
    <name type="scientific">Blastochloris viridis</name>
    <name type="common">Rhodopseudomonas viridis</name>
    <dbReference type="NCBI Taxonomy" id="1079"/>
    <lineage>
        <taxon>Bacteria</taxon>
        <taxon>Pseudomonadati</taxon>
        <taxon>Pseudomonadota</taxon>
        <taxon>Alphaproteobacteria</taxon>
        <taxon>Hyphomicrobiales</taxon>
        <taxon>Blastochloridaceae</taxon>
        <taxon>Blastochloris</taxon>
    </lineage>
</organism>
<reference evidence="2" key="1">
    <citation type="journal article" date="2015" name="Genome Announc.">
        <title>Complete Genome Sequence of the Bacteriochlorophyll b-Producing Photosynthetic Bacterium Blastochloris viridis.</title>
        <authorList>
            <person name="Tsukatani Y."/>
            <person name="Hirose Y."/>
            <person name="Harada J."/>
            <person name="Misawa N."/>
            <person name="Mori K."/>
            <person name="Inoue K."/>
            <person name="Tamiaki H."/>
        </authorList>
    </citation>
    <scope>NUCLEOTIDE SEQUENCE [LARGE SCALE GENOMIC DNA]</scope>
    <source>
        <strain evidence="2">DSM 133</strain>
    </source>
</reference>
<sequence length="117" mass="12118">MGILSEIGAVIGLGRKAEAIDRAALKAGLANGTVALVDVREAGEFASGHVPGATNMPMSAFKVDQLPNDGRKVVVMCHTGARARMAAVRAADRGRPGVAVYNGSMVDWTRAGETVEK</sequence>